<dbReference type="EC" id="2.4.-.-" evidence="2"/>
<comment type="caution">
    <text evidence="2">The sequence shown here is derived from an EMBL/GenBank/DDBJ whole genome shotgun (WGS) entry which is preliminary data.</text>
</comment>
<keyword evidence="2" id="KW-0808">Transferase</keyword>
<proteinExistence type="predicted"/>
<organism evidence="2 3">
    <name type="scientific">Candidatus Blautia merdavium</name>
    <dbReference type="NCBI Taxonomy" id="2838494"/>
    <lineage>
        <taxon>Bacteria</taxon>
        <taxon>Bacillati</taxon>
        <taxon>Bacillota</taxon>
        <taxon>Clostridia</taxon>
        <taxon>Lachnospirales</taxon>
        <taxon>Lachnospiraceae</taxon>
        <taxon>Blautia</taxon>
    </lineage>
</organism>
<gene>
    <name evidence="2" type="ORF">H9753_15635</name>
</gene>
<dbReference type="Gene3D" id="3.90.550.10">
    <property type="entry name" value="Spore Coat Polysaccharide Biosynthesis Protein SpsA, Chain A"/>
    <property type="match status" value="2"/>
</dbReference>
<dbReference type="InterPro" id="IPR050834">
    <property type="entry name" value="Glycosyltransf_2"/>
</dbReference>
<dbReference type="PANTHER" id="PTHR43685:SF2">
    <property type="entry name" value="GLYCOSYLTRANSFERASE 2-LIKE DOMAIN-CONTAINING PROTEIN"/>
    <property type="match status" value="1"/>
</dbReference>
<dbReference type="GO" id="GO:0016757">
    <property type="term" value="F:glycosyltransferase activity"/>
    <property type="evidence" value="ECO:0007669"/>
    <property type="project" value="UniProtKB-KW"/>
</dbReference>
<accession>A0A9D2TDS4</accession>
<evidence type="ECO:0000313" key="3">
    <source>
        <dbReference type="Proteomes" id="UP000823886"/>
    </source>
</evidence>
<dbReference type="CDD" id="cd00761">
    <property type="entry name" value="Glyco_tranf_GTA_type"/>
    <property type="match status" value="1"/>
</dbReference>
<dbReference type="PANTHER" id="PTHR43685">
    <property type="entry name" value="GLYCOSYLTRANSFERASE"/>
    <property type="match status" value="1"/>
</dbReference>
<dbReference type="CDD" id="cd04184">
    <property type="entry name" value="GT2_RfbC_Mx_like"/>
    <property type="match status" value="1"/>
</dbReference>
<evidence type="ECO:0000259" key="1">
    <source>
        <dbReference type="Pfam" id="PF00535"/>
    </source>
</evidence>
<dbReference type="SUPFAM" id="SSF53448">
    <property type="entry name" value="Nucleotide-diphospho-sugar transferases"/>
    <property type="match status" value="2"/>
</dbReference>
<reference evidence="2" key="1">
    <citation type="journal article" date="2021" name="PeerJ">
        <title>Extensive microbial diversity within the chicken gut microbiome revealed by metagenomics and culture.</title>
        <authorList>
            <person name="Gilroy R."/>
            <person name="Ravi A."/>
            <person name="Getino M."/>
            <person name="Pursley I."/>
            <person name="Horton D.L."/>
            <person name="Alikhan N.F."/>
            <person name="Baker D."/>
            <person name="Gharbi K."/>
            <person name="Hall N."/>
            <person name="Watson M."/>
            <person name="Adriaenssens E.M."/>
            <person name="Foster-Nyarko E."/>
            <person name="Jarju S."/>
            <person name="Secka A."/>
            <person name="Antonio M."/>
            <person name="Oren A."/>
            <person name="Chaudhuri R.R."/>
            <person name="La Ragione R."/>
            <person name="Hildebrand F."/>
            <person name="Pallen M.J."/>
        </authorList>
    </citation>
    <scope>NUCLEOTIDE SEQUENCE</scope>
    <source>
        <strain evidence="2">ChiBcec2-3848</strain>
    </source>
</reference>
<protein>
    <submittedName>
        <fullName evidence="2">Glycosyltransferase</fullName>
        <ecNumber evidence="2">2.4.-.-</ecNumber>
    </submittedName>
</protein>
<dbReference type="AlphaFoldDB" id="A0A9D2TDS4"/>
<dbReference type="InterPro" id="IPR001173">
    <property type="entry name" value="Glyco_trans_2-like"/>
</dbReference>
<name>A0A9D2TDS4_9FIRM</name>
<dbReference type="Pfam" id="PF00535">
    <property type="entry name" value="Glycos_transf_2"/>
    <property type="match status" value="1"/>
</dbReference>
<evidence type="ECO:0000313" key="2">
    <source>
        <dbReference type="EMBL" id="HJC65023.1"/>
    </source>
</evidence>
<dbReference type="Proteomes" id="UP000823886">
    <property type="component" value="Unassembled WGS sequence"/>
</dbReference>
<reference evidence="2" key="2">
    <citation type="submission" date="2021-04" db="EMBL/GenBank/DDBJ databases">
        <authorList>
            <person name="Gilroy R."/>
        </authorList>
    </citation>
    <scope>NUCLEOTIDE SEQUENCE</scope>
    <source>
        <strain evidence="2">ChiBcec2-3848</strain>
    </source>
</reference>
<feature type="domain" description="Glycosyltransferase 2-like" evidence="1">
    <location>
        <begin position="67"/>
        <end position="229"/>
    </location>
</feature>
<keyword evidence="2" id="KW-0328">Glycosyltransferase</keyword>
<dbReference type="InterPro" id="IPR029044">
    <property type="entry name" value="Nucleotide-diphossugar_trans"/>
</dbReference>
<sequence>MSGVIQKVKNGLQVCQEFGVESFFKRVDNKKYHRVPDLETIRSVHLVSEEELSRQRQQEFSNPVKFSIITPLYNTPEQFLTELLDSLEQQTYGNWELCLADGSDQEHAYVGEICRERAKKDERIRYHVLEENKGISENTNACIELATGDYFGLLDHDDVLHPSALYEVMRAVEEQGAEFLYTDEVKFSGNIPDISNPLMFNLKPGFGKDDLRSHNYICHFTVFSRKLLEGEEKFYRKECDGSQDHDMVLRLTEKTDAIVHIPKVLYYWRVHENSVSQNLDGKIYAVDSAIRAIDQQLERTGEAGKAASNLPFQTIYRITYELKGNPLVSILLHHGGKEKIKEAVNNIRKCTSYENVEFVYFSDELLDLGSGNIRQVPVKTEAGASTADQWNRAVKAAHGEYLLLLDSVCRPLTENWIEELLMFAQREDVCAVGPKIYYHDDTIAYAGISLGEDTKDGLELLCAHDTRADIGYEGLLCHARETTAAAAACMMFSRESWKENEGFRSACPGYEDIDFCLRGQKAGKNNVWTCFAQMRFQGKHLVPPKSAGQSETFKSTWKESFHKEQYYHRLWKKLRIV</sequence>
<dbReference type="EMBL" id="DWVZ01000229">
    <property type="protein sequence ID" value="HJC65023.1"/>
    <property type="molecule type" value="Genomic_DNA"/>
</dbReference>